<feature type="domain" description="4Fe-4S ferredoxin-type" evidence="9">
    <location>
        <begin position="217"/>
        <end position="247"/>
    </location>
</feature>
<keyword evidence="1" id="KW-0813">Transport</keyword>
<dbReference type="RefSeq" id="WP_126460516.1">
    <property type="nucleotide sequence ID" value="NZ_AP018721.1"/>
</dbReference>
<dbReference type="Pfam" id="PF12801">
    <property type="entry name" value="Fer4_5"/>
    <property type="match status" value="2"/>
</dbReference>
<sequence length="295" mass="32674">MSAHRSPGLGARLWSWRYLVLRRLSQFGFLLLFFGTAHWGWQLAKNVPLLTGNLSASEFIALIPMADPFAVLQILLTGHMLQQEVLLGAAIVFGFYMLVGGRVYCAWVCPVNVVTDLAGWLRNRLQIPALFILNRITRYFVLIAALVLSAITGVAAFEWVSPISMMHREIIFGFGLGFLALLAIFLFDLLILKHGWCGHLCPLGGFWSAVGRHTAQIRVRFDKDSCTHCGDCAKICPEPQVLNLKRLEEVGYVFSGECSNCGRCTPVCPEGSLRFDLRPLIGKHNAVAVRAGKGN</sequence>
<feature type="transmembrane region" description="Helical" evidence="8">
    <location>
        <begin position="59"/>
        <end position="78"/>
    </location>
</feature>
<evidence type="ECO:0000256" key="1">
    <source>
        <dbReference type="ARBA" id="ARBA00022448"/>
    </source>
</evidence>
<dbReference type="GO" id="GO:0005886">
    <property type="term" value="C:plasma membrane"/>
    <property type="evidence" value="ECO:0007669"/>
    <property type="project" value="TreeGrafter"/>
</dbReference>
<proteinExistence type="predicted"/>
<comment type="caution">
    <text evidence="10">The sequence shown here is derived from an EMBL/GenBank/DDBJ whole genome shotgun (WGS) entry which is preliminary data.</text>
</comment>
<keyword evidence="5" id="KW-0249">Electron transport</keyword>
<evidence type="ECO:0000256" key="6">
    <source>
        <dbReference type="ARBA" id="ARBA00023004"/>
    </source>
</evidence>
<dbReference type="InterPro" id="IPR017900">
    <property type="entry name" value="4Fe4S_Fe_S_CS"/>
</dbReference>
<evidence type="ECO:0000313" key="10">
    <source>
        <dbReference type="EMBL" id="TCS69231.1"/>
    </source>
</evidence>
<dbReference type="GO" id="GO:0051539">
    <property type="term" value="F:4 iron, 4 sulfur cluster binding"/>
    <property type="evidence" value="ECO:0007669"/>
    <property type="project" value="UniProtKB-KW"/>
</dbReference>
<dbReference type="GO" id="GO:0046872">
    <property type="term" value="F:metal ion binding"/>
    <property type="evidence" value="ECO:0007669"/>
    <property type="project" value="UniProtKB-KW"/>
</dbReference>
<keyword evidence="8" id="KW-0812">Transmembrane</keyword>
<evidence type="ECO:0000256" key="4">
    <source>
        <dbReference type="ARBA" id="ARBA00022737"/>
    </source>
</evidence>
<keyword evidence="7" id="KW-0411">Iron-sulfur</keyword>
<evidence type="ECO:0000256" key="7">
    <source>
        <dbReference type="ARBA" id="ARBA00023014"/>
    </source>
</evidence>
<dbReference type="Pfam" id="PF12837">
    <property type="entry name" value="Fer4_6"/>
    <property type="match status" value="1"/>
</dbReference>
<dbReference type="EMBL" id="SLZY01000021">
    <property type="protein sequence ID" value="TCS69231.1"/>
    <property type="molecule type" value="Genomic_DNA"/>
</dbReference>
<accession>A0A4R3JSR5</accession>
<dbReference type="NCBIfam" id="TIGR02163">
    <property type="entry name" value="napH"/>
    <property type="match status" value="1"/>
</dbReference>
<dbReference type="PANTHER" id="PTHR30176:SF3">
    <property type="entry name" value="FERREDOXIN-TYPE PROTEIN NAPH"/>
    <property type="match status" value="1"/>
</dbReference>
<evidence type="ECO:0000256" key="2">
    <source>
        <dbReference type="ARBA" id="ARBA00022485"/>
    </source>
</evidence>
<evidence type="ECO:0000259" key="9">
    <source>
        <dbReference type="PROSITE" id="PS51379"/>
    </source>
</evidence>
<organism evidence="10 11">
    <name type="scientific">Sulfuritortus calidifontis</name>
    <dbReference type="NCBI Taxonomy" id="1914471"/>
    <lineage>
        <taxon>Bacteria</taxon>
        <taxon>Pseudomonadati</taxon>
        <taxon>Pseudomonadota</taxon>
        <taxon>Betaproteobacteria</taxon>
        <taxon>Nitrosomonadales</taxon>
        <taxon>Thiobacillaceae</taxon>
        <taxon>Sulfuritortus</taxon>
    </lineage>
</organism>
<keyword evidence="2" id="KW-0004">4Fe-4S</keyword>
<keyword evidence="8" id="KW-0472">Membrane</keyword>
<keyword evidence="8" id="KW-1133">Transmembrane helix</keyword>
<dbReference type="AlphaFoldDB" id="A0A4R3JSR5"/>
<dbReference type="InterPro" id="IPR011886">
    <property type="entry name" value="NapH_MauN"/>
</dbReference>
<feature type="transmembrane region" description="Helical" evidence="8">
    <location>
        <begin position="139"/>
        <end position="159"/>
    </location>
</feature>
<dbReference type="PROSITE" id="PS00198">
    <property type="entry name" value="4FE4S_FER_1"/>
    <property type="match status" value="1"/>
</dbReference>
<dbReference type="Proteomes" id="UP000295135">
    <property type="component" value="Unassembled WGS sequence"/>
</dbReference>
<dbReference type="InterPro" id="IPR017896">
    <property type="entry name" value="4Fe4S_Fe-S-bd"/>
</dbReference>
<evidence type="ECO:0000256" key="5">
    <source>
        <dbReference type="ARBA" id="ARBA00022982"/>
    </source>
</evidence>
<name>A0A4R3JSR5_9PROT</name>
<keyword evidence="3" id="KW-0479">Metal-binding</keyword>
<evidence type="ECO:0000313" key="11">
    <source>
        <dbReference type="Proteomes" id="UP000295135"/>
    </source>
</evidence>
<dbReference type="NCBIfam" id="NF007013">
    <property type="entry name" value="PRK09477.1"/>
    <property type="match status" value="1"/>
</dbReference>
<keyword evidence="4" id="KW-0677">Repeat</keyword>
<evidence type="ECO:0000256" key="3">
    <source>
        <dbReference type="ARBA" id="ARBA00022723"/>
    </source>
</evidence>
<gene>
    <name evidence="10" type="ORF">EDC61_12123</name>
</gene>
<feature type="domain" description="4Fe-4S ferredoxin-type" evidence="9">
    <location>
        <begin position="249"/>
        <end position="278"/>
    </location>
</feature>
<dbReference type="OrthoDB" id="9784262at2"/>
<dbReference type="InterPro" id="IPR051684">
    <property type="entry name" value="Electron_Trans/Redox"/>
</dbReference>
<feature type="transmembrane region" description="Helical" evidence="8">
    <location>
        <begin position="171"/>
        <end position="192"/>
    </location>
</feature>
<keyword evidence="11" id="KW-1185">Reference proteome</keyword>
<protein>
    <submittedName>
        <fullName evidence="10">Periplasmic nitrate reductase subunit NapH</fullName>
    </submittedName>
</protein>
<dbReference type="Gene3D" id="3.30.70.20">
    <property type="match status" value="1"/>
</dbReference>
<feature type="transmembrane region" description="Helical" evidence="8">
    <location>
        <begin position="20"/>
        <end position="39"/>
    </location>
</feature>
<evidence type="ECO:0000256" key="8">
    <source>
        <dbReference type="SAM" id="Phobius"/>
    </source>
</evidence>
<keyword evidence="6" id="KW-0408">Iron</keyword>
<dbReference type="PANTHER" id="PTHR30176">
    <property type="entry name" value="FERREDOXIN-TYPE PROTEIN NAPH"/>
    <property type="match status" value="1"/>
</dbReference>
<dbReference type="SUPFAM" id="SSF54862">
    <property type="entry name" value="4Fe-4S ferredoxins"/>
    <property type="match status" value="1"/>
</dbReference>
<reference evidence="10 11" key="1">
    <citation type="submission" date="2019-03" db="EMBL/GenBank/DDBJ databases">
        <title>Genomic Encyclopedia of Type Strains, Phase IV (KMG-IV): sequencing the most valuable type-strain genomes for metagenomic binning, comparative biology and taxonomic classification.</title>
        <authorList>
            <person name="Goeker M."/>
        </authorList>
    </citation>
    <scope>NUCLEOTIDE SEQUENCE [LARGE SCALE GENOMIC DNA]</scope>
    <source>
        <strain evidence="10 11">DSM 103923</strain>
    </source>
</reference>
<feature type="transmembrane region" description="Helical" evidence="8">
    <location>
        <begin position="85"/>
        <end position="104"/>
    </location>
</feature>
<dbReference type="PROSITE" id="PS51379">
    <property type="entry name" value="4FE4S_FER_2"/>
    <property type="match status" value="2"/>
</dbReference>